<dbReference type="GeneID" id="78821229"/>
<evidence type="ECO:0000313" key="1">
    <source>
        <dbReference type="EMBL" id="MFC7140923.1"/>
    </source>
</evidence>
<dbReference type="Proteomes" id="UP001596432">
    <property type="component" value="Unassembled WGS sequence"/>
</dbReference>
<dbReference type="AlphaFoldDB" id="A0ABD5Y4W2"/>
<protein>
    <submittedName>
        <fullName evidence="1">Uncharacterized protein</fullName>
    </submittedName>
</protein>
<gene>
    <name evidence="1" type="ORF">ACFQMA_13950</name>
</gene>
<organism evidence="1 2">
    <name type="scientific">Halosimplex aquaticum</name>
    <dbReference type="NCBI Taxonomy" id="3026162"/>
    <lineage>
        <taxon>Archaea</taxon>
        <taxon>Methanobacteriati</taxon>
        <taxon>Methanobacteriota</taxon>
        <taxon>Stenosarchaea group</taxon>
        <taxon>Halobacteria</taxon>
        <taxon>Halobacteriales</taxon>
        <taxon>Haloarculaceae</taxon>
        <taxon>Halosimplex</taxon>
    </lineage>
</organism>
<name>A0ABD5Y4W2_9EURY</name>
<evidence type="ECO:0000313" key="2">
    <source>
        <dbReference type="Proteomes" id="UP001596432"/>
    </source>
</evidence>
<dbReference type="RefSeq" id="WP_274322008.1">
    <property type="nucleotide sequence ID" value="NZ_CP118158.1"/>
</dbReference>
<accession>A0ABD5Y4W2</accession>
<dbReference type="EMBL" id="JBHTAS010000001">
    <property type="protein sequence ID" value="MFC7140923.1"/>
    <property type="molecule type" value="Genomic_DNA"/>
</dbReference>
<proteinExistence type="predicted"/>
<reference evidence="1 2" key="1">
    <citation type="journal article" date="2019" name="Int. J. Syst. Evol. Microbiol.">
        <title>The Global Catalogue of Microorganisms (GCM) 10K type strain sequencing project: providing services to taxonomists for standard genome sequencing and annotation.</title>
        <authorList>
            <consortium name="The Broad Institute Genomics Platform"/>
            <consortium name="The Broad Institute Genome Sequencing Center for Infectious Disease"/>
            <person name="Wu L."/>
            <person name="Ma J."/>
        </authorList>
    </citation>
    <scope>NUCLEOTIDE SEQUENCE [LARGE SCALE GENOMIC DNA]</scope>
    <source>
        <strain evidence="1 2">XZYJT29</strain>
    </source>
</reference>
<keyword evidence="2" id="KW-1185">Reference proteome</keyword>
<sequence length="115" mass="12126">MPGTITNAGLNATRDFLQSEVTELAVGTGTTDPTKTDTALENEVIRKPVDGDDAGTGEVTFATRLTSSEANGADLAELGAVDGDGDLQARLTYSSIVKTSDFEIEFRLTERAMNP</sequence>
<comment type="caution">
    <text evidence="1">The sequence shown here is derived from an EMBL/GenBank/DDBJ whole genome shotgun (WGS) entry which is preliminary data.</text>
</comment>